<protein>
    <submittedName>
        <fullName evidence="6">ATP-grasp domain-containing protein</fullName>
    </submittedName>
</protein>
<accession>A0ABS9H601</accession>
<evidence type="ECO:0000259" key="5">
    <source>
        <dbReference type="PROSITE" id="PS50975"/>
    </source>
</evidence>
<sequence length="424" mass="48520">MTLELEQMDLPGTMKVDDQDKTKPYLTALIGWSLPAIEACAKLEKPFVVVGPPDFEHFAEKNDIQFIGWDFDRLNEGSDLLFKKLKALGAEVAVPLYEECVEWAGALNSRFRQEPRVFNRSLLLRDKGMMKRKAQIAGIKVGVFEEAHNKDDVKRFLKRVNEALLKVEGDKNDPIHVKPLDKAGSVGHRAIDNPEEIEALNDQDFPLLMESHLDGQEFSCEVFIHNGKIQFLNITEYVKLGYSNFVPASPTLEEKRPQIRQAIEHLINAFEIEYGVIHPEYFITPDGTLHFGEVAARVPGGHIFDLIERAHGFNAYQAQILCSDPNTTEEQLRAFFPDDSQSPEGYAGCLMVHPHRNFIQDLNVPKELEDHPIFEKHDMFTPEQGKVSDRIGFGNHYGTIFFYGKDSEEMRDLLKKYEKYDFYV</sequence>
<keyword evidence="1" id="KW-0436">Ligase</keyword>
<dbReference type="SUPFAM" id="SSF56059">
    <property type="entry name" value="Glutathione synthetase ATP-binding domain-like"/>
    <property type="match status" value="1"/>
</dbReference>
<evidence type="ECO:0000256" key="1">
    <source>
        <dbReference type="ARBA" id="ARBA00022598"/>
    </source>
</evidence>
<name>A0ABS9H601_9BACL</name>
<dbReference type="Gene3D" id="3.30.1490.20">
    <property type="entry name" value="ATP-grasp fold, A domain"/>
    <property type="match status" value="1"/>
</dbReference>
<keyword evidence="7" id="KW-1185">Reference proteome</keyword>
<feature type="domain" description="ATP-grasp" evidence="5">
    <location>
        <begin position="131"/>
        <end position="324"/>
    </location>
</feature>
<evidence type="ECO:0000256" key="3">
    <source>
        <dbReference type="ARBA" id="ARBA00022840"/>
    </source>
</evidence>
<dbReference type="Pfam" id="PF13535">
    <property type="entry name" value="ATP-grasp_4"/>
    <property type="match status" value="1"/>
</dbReference>
<evidence type="ECO:0000256" key="2">
    <source>
        <dbReference type="ARBA" id="ARBA00022741"/>
    </source>
</evidence>
<keyword evidence="2 4" id="KW-0547">Nucleotide-binding</keyword>
<dbReference type="PANTHER" id="PTHR43585:SF2">
    <property type="entry name" value="ATP-GRASP ENZYME FSQD"/>
    <property type="match status" value="1"/>
</dbReference>
<dbReference type="InterPro" id="IPR011761">
    <property type="entry name" value="ATP-grasp"/>
</dbReference>
<dbReference type="InterPro" id="IPR013815">
    <property type="entry name" value="ATP_grasp_subdomain_1"/>
</dbReference>
<keyword evidence="3 4" id="KW-0067">ATP-binding</keyword>
<organism evidence="6 7">
    <name type="scientific">Pseudalkalibacillus berkeleyi</name>
    <dbReference type="NCBI Taxonomy" id="1069813"/>
    <lineage>
        <taxon>Bacteria</taxon>
        <taxon>Bacillati</taxon>
        <taxon>Bacillota</taxon>
        <taxon>Bacilli</taxon>
        <taxon>Bacillales</taxon>
        <taxon>Fictibacillaceae</taxon>
        <taxon>Pseudalkalibacillus</taxon>
    </lineage>
</organism>
<dbReference type="InterPro" id="IPR052032">
    <property type="entry name" value="ATP-dep_AA_Ligase"/>
</dbReference>
<dbReference type="Proteomes" id="UP001649381">
    <property type="component" value="Unassembled WGS sequence"/>
</dbReference>
<dbReference type="EMBL" id="JAKIJS010000002">
    <property type="protein sequence ID" value="MCF6139208.1"/>
    <property type="molecule type" value="Genomic_DNA"/>
</dbReference>
<evidence type="ECO:0000313" key="7">
    <source>
        <dbReference type="Proteomes" id="UP001649381"/>
    </source>
</evidence>
<comment type="caution">
    <text evidence="6">The sequence shown here is derived from an EMBL/GenBank/DDBJ whole genome shotgun (WGS) entry which is preliminary data.</text>
</comment>
<dbReference type="PROSITE" id="PS50975">
    <property type="entry name" value="ATP_GRASP"/>
    <property type="match status" value="1"/>
</dbReference>
<dbReference type="PANTHER" id="PTHR43585">
    <property type="entry name" value="FUMIPYRROLE BIOSYNTHESIS PROTEIN C"/>
    <property type="match status" value="1"/>
</dbReference>
<evidence type="ECO:0000313" key="6">
    <source>
        <dbReference type="EMBL" id="MCF6139208.1"/>
    </source>
</evidence>
<dbReference type="Gene3D" id="3.30.470.20">
    <property type="entry name" value="ATP-grasp fold, B domain"/>
    <property type="match status" value="1"/>
</dbReference>
<proteinExistence type="predicted"/>
<reference evidence="6 7" key="1">
    <citation type="submission" date="2022-01" db="EMBL/GenBank/DDBJ databases">
        <title>Alkalihalobacillus sp. EGI L200015, a novel bacterium isolated from a salt lake sediment.</title>
        <authorList>
            <person name="Gao L."/>
            <person name="Fang B.-Z."/>
            <person name="Li W.-J."/>
        </authorList>
    </citation>
    <scope>NUCLEOTIDE SEQUENCE [LARGE SCALE GENOMIC DNA]</scope>
    <source>
        <strain evidence="6 7">KCTC 12718</strain>
    </source>
</reference>
<gene>
    <name evidence="6" type="ORF">L2716_15835</name>
</gene>
<evidence type="ECO:0000256" key="4">
    <source>
        <dbReference type="PROSITE-ProRule" id="PRU00409"/>
    </source>
</evidence>